<comment type="caution">
    <text evidence="6">The sequence shown here is derived from an EMBL/GenBank/DDBJ whole genome shotgun (WGS) entry which is preliminary data.</text>
</comment>
<dbReference type="Proteomes" id="UP000606922">
    <property type="component" value="Unassembled WGS sequence"/>
</dbReference>
<evidence type="ECO:0000313" key="7">
    <source>
        <dbReference type="Proteomes" id="UP000606922"/>
    </source>
</evidence>
<evidence type="ECO:0000256" key="3">
    <source>
        <dbReference type="ARBA" id="ARBA00023082"/>
    </source>
</evidence>
<gene>
    <name evidence="6" type="ORF">GCM10010979_25480</name>
</gene>
<dbReference type="GO" id="GO:0006352">
    <property type="term" value="P:DNA-templated transcription initiation"/>
    <property type="evidence" value="ECO:0007669"/>
    <property type="project" value="InterPro"/>
</dbReference>
<dbReference type="EMBL" id="BMGB01000001">
    <property type="protein sequence ID" value="GGB09774.1"/>
    <property type="molecule type" value="Genomic_DNA"/>
</dbReference>
<dbReference type="InterPro" id="IPR036388">
    <property type="entry name" value="WH-like_DNA-bd_sf"/>
</dbReference>
<dbReference type="InterPro" id="IPR013249">
    <property type="entry name" value="RNA_pol_sigma70_r4_t2"/>
</dbReference>
<dbReference type="InterPro" id="IPR013324">
    <property type="entry name" value="RNA_pol_sigma_r3/r4-like"/>
</dbReference>
<name>A0A916SNU5_9MICO</name>
<reference evidence="6" key="1">
    <citation type="journal article" date="2014" name="Int. J. Syst. Evol. Microbiol.">
        <title>Complete genome sequence of Corynebacterium casei LMG S-19264T (=DSM 44701T), isolated from a smear-ripened cheese.</title>
        <authorList>
            <consortium name="US DOE Joint Genome Institute (JGI-PGF)"/>
            <person name="Walter F."/>
            <person name="Albersmeier A."/>
            <person name="Kalinowski J."/>
            <person name="Ruckert C."/>
        </authorList>
    </citation>
    <scope>NUCLEOTIDE SEQUENCE</scope>
    <source>
        <strain evidence="6">CGMCC 1.12813</strain>
    </source>
</reference>
<keyword evidence="7" id="KW-1185">Reference proteome</keyword>
<dbReference type="AlphaFoldDB" id="A0A916SNU5"/>
<dbReference type="CDD" id="cd06171">
    <property type="entry name" value="Sigma70_r4"/>
    <property type="match status" value="1"/>
</dbReference>
<dbReference type="GO" id="GO:0016987">
    <property type="term" value="F:sigma factor activity"/>
    <property type="evidence" value="ECO:0007669"/>
    <property type="project" value="UniProtKB-KW"/>
</dbReference>
<dbReference type="Pfam" id="PF08281">
    <property type="entry name" value="Sigma70_r4_2"/>
    <property type="match status" value="1"/>
</dbReference>
<proteinExistence type="inferred from homology"/>
<evidence type="ECO:0000313" key="6">
    <source>
        <dbReference type="EMBL" id="GGB09774.1"/>
    </source>
</evidence>
<evidence type="ECO:0000256" key="4">
    <source>
        <dbReference type="ARBA" id="ARBA00023163"/>
    </source>
</evidence>
<sequence length="63" mass="6823">MFNPTINLNHSQEALDALSPELRQAINLSYFSGFTTEQIAGLLGVTIEDVEERLRAGFAALAG</sequence>
<reference evidence="6" key="2">
    <citation type="submission" date="2020-09" db="EMBL/GenBank/DDBJ databases">
        <authorList>
            <person name="Sun Q."/>
            <person name="Zhou Y."/>
        </authorList>
    </citation>
    <scope>NUCLEOTIDE SEQUENCE</scope>
    <source>
        <strain evidence="6">CGMCC 1.12813</strain>
    </source>
</reference>
<dbReference type="GO" id="GO:0003677">
    <property type="term" value="F:DNA binding"/>
    <property type="evidence" value="ECO:0007669"/>
    <property type="project" value="InterPro"/>
</dbReference>
<keyword evidence="3" id="KW-0731">Sigma factor</keyword>
<feature type="domain" description="RNA polymerase sigma factor 70 region 4 type 2" evidence="5">
    <location>
        <begin position="12"/>
        <end position="61"/>
    </location>
</feature>
<protein>
    <recommendedName>
        <fullName evidence="5">RNA polymerase sigma factor 70 region 4 type 2 domain-containing protein</fullName>
    </recommendedName>
</protein>
<accession>A0A916SNU5</accession>
<organism evidence="6 7">
    <name type="scientific">Conyzicola nivalis</name>
    <dbReference type="NCBI Taxonomy" id="1477021"/>
    <lineage>
        <taxon>Bacteria</taxon>
        <taxon>Bacillati</taxon>
        <taxon>Actinomycetota</taxon>
        <taxon>Actinomycetes</taxon>
        <taxon>Micrococcales</taxon>
        <taxon>Microbacteriaceae</taxon>
        <taxon>Conyzicola</taxon>
    </lineage>
</organism>
<keyword evidence="2" id="KW-0805">Transcription regulation</keyword>
<evidence type="ECO:0000256" key="2">
    <source>
        <dbReference type="ARBA" id="ARBA00023015"/>
    </source>
</evidence>
<evidence type="ECO:0000259" key="5">
    <source>
        <dbReference type="Pfam" id="PF08281"/>
    </source>
</evidence>
<evidence type="ECO:0000256" key="1">
    <source>
        <dbReference type="ARBA" id="ARBA00010641"/>
    </source>
</evidence>
<dbReference type="Gene3D" id="1.10.10.10">
    <property type="entry name" value="Winged helix-like DNA-binding domain superfamily/Winged helix DNA-binding domain"/>
    <property type="match status" value="1"/>
</dbReference>
<dbReference type="RefSeq" id="WP_188510951.1">
    <property type="nucleotide sequence ID" value="NZ_BMGB01000001.1"/>
</dbReference>
<comment type="similarity">
    <text evidence="1">Belongs to the sigma-70 factor family. ECF subfamily.</text>
</comment>
<dbReference type="SUPFAM" id="SSF88659">
    <property type="entry name" value="Sigma3 and sigma4 domains of RNA polymerase sigma factors"/>
    <property type="match status" value="1"/>
</dbReference>
<keyword evidence="4" id="KW-0804">Transcription</keyword>